<dbReference type="EMBL" id="JAODOP010000001">
    <property type="protein sequence ID" value="MEF3831512.1"/>
    <property type="molecule type" value="Genomic_DNA"/>
</dbReference>
<sequence>MKPIIGVLLEGKTIKVGKILDGNIIKSCTKIIDNRASKEHVISEVITAIDEVFDKEIEGIGIGVPGLVDLNQGVIYQIQKIPSWKEVHIKDILESRFQVKVYVNNDANCFAVGEKYFGVAKNYENIVGLILGSGVGTGVIFKNHLYSGTNCGAGELGYLQYKEHDFEYYCSTSYFKEKYDLDFKTLYKRAKQDDKIALAIFEQYGQDLGNLIKAILLVADPEIIVIGGAISNAFSFFKKEMFRVVKTFMYKHVLNNLKIVVSENKNIDVLGASALFYDAQNNTLKKY</sequence>
<protein>
    <submittedName>
        <fullName evidence="2">ROK family protein</fullName>
    </submittedName>
</protein>
<dbReference type="InterPro" id="IPR000600">
    <property type="entry name" value="ROK"/>
</dbReference>
<dbReference type="Proteomes" id="UP001337305">
    <property type="component" value="Unassembled WGS sequence"/>
</dbReference>
<organism evidence="2 3">
    <name type="scientific">Flavivirga spongiicola</name>
    <dbReference type="NCBI Taxonomy" id="421621"/>
    <lineage>
        <taxon>Bacteria</taxon>
        <taxon>Pseudomonadati</taxon>
        <taxon>Bacteroidota</taxon>
        <taxon>Flavobacteriia</taxon>
        <taxon>Flavobacteriales</taxon>
        <taxon>Flavobacteriaceae</taxon>
        <taxon>Flavivirga</taxon>
    </lineage>
</organism>
<proteinExistence type="inferred from homology"/>
<evidence type="ECO:0000313" key="2">
    <source>
        <dbReference type="EMBL" id="MEF3831512.1"/>
    </source>
</evidence>
<accession>A0ABU7XLB0</accession>
<dbReference type="PANTHER" id="PTHR18964">
    <property type="entry name" value="ROK (REPRESSOR, ORF, KINASE) FAMILY"/>
    <property type="match status" value="1"/>
</dbReference>
<keyword evidence="3" id="KW-1185">Reference proteome</keyword>
<dbReference type="Gene3D" id="3.30.420.40">
    <property type="match status" value="2"/>
</dbReference>
<dbReference type="InterPro" id="IPR043129">
    <property type="entry name" value="ATPase_NBD"/>
</dbReference>
<name>A0ABU7XLB0_9FLAO</name>
<comment type="similarity">
    <text evidence="1">Belongs to the ROK (NagC/XylR) family.</text>
</comment>
<reference evidence="2 3" key="1">
    <citation type="submission" date="2022-09" db="EMBL/GenBank/DDBJ databases">
        <title>Genome sequencing of Flavivirga sp. MEBiC05379.</title>
        <authorList>
            <person name="Oh H.-M."/>
            <person name="Kwon K.K."/>
            <person name="Park M.J."/>
            <person name="Yang S.-H."/>
        </authorList>
    </citation>
    <scope>NUCLEOTIDE SEQUENCE [LARGE SCALE GENOMIC DNA]</scope>
    <source>
        <strain evidence="2 3">MEBiC05379</strain>
    </source>
</reference>
<comment type="caution">
    <text evidence="2">The sequence shown here is derived from an EMBL/GenBank/DDBJ whole genome shotgun (WGS) entry which is preliminary data.</text>
</comment>
<dbReference type="RefSeq" id="WP_303308522.1">
    <property type="nucleotide sequence ID" value="NZ_JAODOP010000001.1"/>
</dbReference>
<dbReference type="SUPFAM" id="SSF53067">
    <property type="entry name" value="Actin-like ATPase domain"/>
    <property type="match status" value="1"/>
</dbReference>
<dbReference type="Pfam" id="PF00480">
    <property type="entry name" value="ROK"/>
    <property type="match status" value="1"/>
</dbReference>
<evidence type="ECO:0000256" key="1">
    <source>
        <dbReference type="ARBA" id="ARBA00006479"/>
    </source>
</evidence>
<evidence type="ECO:0000313" key="3">
    <source>
        <dbReference type="Proteomes" id="UP001337305"/>
    </source>
</evidence>
<dbReference type="CDD" id="cd23763">
    <property type="entry name" value="ASKHA_ATPase_ROK"/>
    <property type="match status" value="1"/>
</dbReference>
<dbReference type="PANTHER" id="PTHR18964:SF149">
    <property type="entry name" value="BIFUNCTIONAL UDP-N-ACETYLGLUCOSAMINE 2-EPIMERASE_N-ACETYLMANNOSAMINE KINASE"/>
    <property type="match status" value="1"/>
</dbReference>
<gene>
    <name evidence="2" type="ORF">N1F79_00080</name>
</gene>